<accession>A0A1V9FK32</accession>
<comment type="caution">
    <text evidence="2">The sequence shown here is derived from an EMBL/GenBank/DDBJ whole genome shotgun (WGS) entry which is preliminary data.</text>
</comment>
<dbReference type="STRING" id="550983.A4R26_03735"/>
<protein>
    <submittedName>
        <fullName evidence="2">Uncharacterized protein</fullName>
    </submittedName>
</protein>
<name>A0A1V9FK32_9BACT</name>
<dbReference type="Proteomes" id="UP000192276">
    <property type="component" value="Unassembled WGS sequence"/>
</dbReference>
<organism evidence="2 3">
    <name type="scientific">Niastella populi</name>
    <dbReference type="NCBI Taxonomy" id="550983"/>
    <lineage>
        <taxon>Bacteria</taxon>
        <taxon>Pseudomonadati</taxon>
        <taxon>Bacteroidota</taxon>
        <taxon>Chitinophagia</taxon>
        <taxon>Chitinophagales</taxon>
        <taxon>Chitinophagaceae</taxon>
        <taxon>Niastella</taxon>
    </lineage>
</organism>
<feature type="region of interest" description="Disordered" evidence="1">
    <location>
        <begin position="277"/>
        <end position="304"/>
    </location>
</feature>
<evidence type="ECO:0000313" key="2">
    <source>
        <dbReference type="EMBL" id="OQP58576.1"/>
    </source>
</evidence>
<proteinExistence type="predicted"/>
<reference evidence="3" key="1">
    <citation type="submission" date="2016-04" db="EMBL/GenBank/DDBJ databases">
        <authorList>
            <person name="Chen L."/>
            <person name="Zhuang W."/>
            <person name="Wang G."/>
        </authorList>
    </citation>
    <scope>NUCLEOTIDE SEQUENCE [LARGE SCALE GENOMIC DNA]</scope>
    <source>
        <strain evidence="3">208</strain>
    </source>
</reference>
<sequence>MTHFFNCITIVLMLQSCSQAPGREQPSVLEKNSRFDLEKINFQENLPKLYSENILIDEIRHDSVRDGKLTDEMLRYRISNIITDVFKLQVPEKEFGFVFRGSTLDSVALFQNIYFTHLSTLADTNKKPVAFYAEAEVKTEKEQRDFLTTIKSKYGEPKHAFFISHEYNICSYEWVLADRTLEVQTSYGVRFSTSYSSADGLKETYYRIDLLIIDNLQKENIYKAHLFEFPDKILYNGKYHSYKNFQFEKLSVFRDEFLLKSTNEDLVKEEHGLYDIRRAENEQSGKRSEEDKDGPSDMSKPENE</sequence>
<evidence type="ECO:0000256" key="1">
    <source>
        <dbReference type="SAM" id="MobiDB-lite"/>
    </source>
</evidence>
<dbReference type="EMBL" id="LWBP01000188">
    <property type="protein sequence ID" value="OQP58576.1"/>
    <property type="molecule type" value="Genomic_DNA"/>
</dbReference>
<gene>
    <name evidence="2" type="ORF">A4R26_03735</name>
</gene>
<evidence type="ECO:0000313" key="3">
    <source>
        <dbReference type="Proteomes" id="UP000192276"/>
    </source>
</evidence>
<dbReference type="AlphaFoldDB" id="A0A1V9FK32"/>
<keyword evidence="3" id="KW-1185">Reference proteome</keyword>